<dbReference type="EMBL" id="MIND01000018">
    <property type="protein sequence ID" value="POF88204.1"/>
    <property type="molecule type" value="Genomic_DNA"/>
</dbReference>
<evidence type="ECO:0008006" key="3">
    <source>
        <dbReference type="Google" id="ProtNLM"/>
    </source>
</evidence>
<reference evidence="1 2" key="2">
    <citation type="submission" date="2018-03" db="EMBL/GenBank/DDBJ databases">
        <title>Draft genome of Pseudomonas putida strain KT-27.</title>
        <authorList>
            <person name="Yoshizawa S."/>
            <person name="Khan N.H."/>
            <person name="Nishimura M."/>
            <person name="Chiura H.X."/>
            <person name="Ogura Y."/>
            <person name="Hayashi T."/>
            <person name="Kogure K."/>
        </authorList>
    </citation>
    <scope>NUCLEOTIDE SEQUENCE [LARGE SCALE GENOMIC DNA]</scope>
    <source>
        <strain evidence="1 2">KT-27</strain>
    </source>
</reference>
<gene>
    <name evidence="1" type="ORF">BGP80_09575</name>
</gene>
<dbReference type="Proteomes" id="UP000237194">
    <property type="component" value="Unassembled WGS sequence"/>
</dbReference>
<dbReference type="AlphaFoldDB" id="A0A2S3WB93"/>
<organism evidence="1 2">
    <name type="scientific">Pseudomonas putida</name>
    <name type="common">Arthrobacter siderocapsulatus</name>
    <dbReference type="NCBI Taxonomy" id="303"/>
    <lineage>
        <taxon>Bacteria</taxon>
        <taxon>Pseudomonadati</taxon>
        <taxon>Pseudomonadota</taxon>
        <taxon>Gammaproteobacteria</taxon>
        <taxon>Pseudomonadales</taxon>
        <taxon>Pseudomonadaceae</taxon>
        <taxon>Pseudomonas</taxon>
    </lineage>
</organism>
<sequence length="301" mass="32201">MKINVIQSANFVPGVSGYRLDLKAGTIEISSGHIAAGSLPSDPQMITVTAGEWSNGDLPTNAIERYGFIGDQVMSIPTEHRDSAEFSTEDMSFDRDGSDIRTTLTYQRLENEHEAAERASRQLVSGVVISDAGITITRHGKVVARIARLEESTSSAGQPFLVDGGQVFVDQALTEQFVTKAQIVDEASARAFADETLAGRTGALEAALAEGNLKTQFLVSSDRFAVTMAKNAAGQYVCTGIGVGIETEQKPMGLDEALQLLAAQISQSSLGLELQSKIDAMDSVRDVIRQELKPGGMLYRG</sequence>
<dbReference type="RefSeq" id="WP_103436409.1">
    <property type="nucleotide sequence ID" value="NZ_MIND01000018.1"/>
</dbReference>
<evidence type="ECO:0000313" key="2">
    <source>
        <dbReference type="Proteomes" id="UP000237194"/>
    </source>
</evidence>
<accession>A0A2S3WB93</accession>
<reference evidence="1 2" key="1">
    <citation type="submission" date="2016-08" db="EMBL/GenBank/DDBJ databases">
        <authorList>
            <person name="Seilhamer J.J."/>
        </authorList>
    </citation>
    <scope>NUCLEOTIDE SEQUENCE [LARGE SCALE GENOMIC DNA]</scope>
    <source>
        <strain evidence="1 2">KT-27</strain>
    </source>
</reference>
<protein>
    <recommendedName>
        <fullName evidence="3">DUF1983 domain-containing protein</fullName>
    </recommendedName>
</protein>
<evidence type="ECO:0000313" key="1">
    <source>
        <dbReference type="EMBL" id="POF88204.1"/>
    </source>
</evidence>
<proteinExistence type="predicted"/>
<comment type="caution">
    <text evidence="1">The sequence shown here is derived from an EMBL/GenBank/DDBJ whole genome shotgun (WGS) entry which is preliminary data.</text>
</comment>
<name>A0A2S3WB93_PSEPU</name>